<protein>
    <recommendedName>
        <fullName evidence="9">EF-hand domain-containing protein</fullName>
    </recommendedName>
</protein>
<dbReference type="SMART" id="SM00054">
    <property type="entry name" value="EFh"/>
    <property type="match status" value="2"/>
</dbReference>
<evidence type="ECO:0000313" key="11">
    <source>
        <dbReference type="Proteomes" id="UP001608902"/>
    </source>
</evidence>
<reference evidence="10 11" key="1">
    <citation type="submission" date="2024-08" db="EMBL/GenBank/DDBJ databases">
        <title>Gnathostoma spinigerum genome.</title>
        <authorList>
            <person name="Gonzalez-Bertolin B."/>
            <person name="Monzon S."/>
            <person name="Zaballos A."/>
            <person name="Jimenez P."/>
            <person name="Dekumyoy P."/>
            <person name="Varona S."/>
            <person name="Cuesta I."/>
            <person name="Sumanam S."/>
            <person name="Adisakwattana P."/>
            <person name="Gasser R.B."/>
            <person name="Hernandez-Gonzalez A."/>
            <person name="Young N.D."/>
            <person name="Perteguer M.J."/>
        </authorList>
    </citation>
    <scope>NUCLEOTIDE SEQUENCE [LARGE SCALE GENOMIC DNA]</scope>
    <source>
        <strain evidence="10">AL3</strain>
        <tissue evidence="10">Liver</tissue>
    </source>
</reference>
<evidence type="ECO:0000256" key="2">
    <source>
        <dbReference type="ARBA" id="ARBA00004569"/>
    </source>
</evidence>
<dbReference type="PROSITE" id="PS50222">
    <property type="entry name" value="EF_HAND_2"/>
    <property type="match status" value="2"/>
</dbReference>
<evidence type="ECO:0000256" key="3">
    <source>
        <dbReference type="ARBA" id="ARBA00022737"/>
    </source>
</evidence>
<dbReference type="InterPro" id="IPR002048">
    <property type="entry name" value="EF_hand_dom"/>
</dbReference>
<keyword evidence="3" id="KW-0677">Repeat</keyword>
<keyword evidence="4" id="KW-0999">Mitochondrion inner membrane</keyword>
<dbReference type="GO" id="GO:0005743">
    <property type="term" value="C:mitochondrial inner membrane"/>
    <property type="evidence" value="ECO:0007669"/>
    <property type="project" value="UniProtKB-SubCell"/>
</dbReference>
<keyword evidence="6" id="KW-0809">Transit peptide</keyword>
<organism evidence="10 11">
    <name type="scientific">Gnathostoma spinigerum</name>
    <dbReference type="NCBI Taxonomy" id="75299"/>
    <lineage>
        <taxon>Eukaryota</taxon>
        <taxon>Metazoa</taxon>
        <taxon>Ecdysozoa</taxon>
        <taxon>Nematoda</taxon>
        <taxon>Chromadorea</taxon>
        <taxon>Rhabditida</taxon>
        <taxon>Spirurina</taxon>
        <taxon>Gnathostomatomorpha</taxon>
        <taxon>Gnathostomatoidea</taxon>
        <taxon>Gnathostomatidae</taxon>
        <taxon>Gnathostoma</taxon>
    </lineage>
</organism>
<proteinExistence type="predicted"/>
<comment type="subcellular location">
    <subcellularLocation>
        <location evidence="1">Mitochondrion inner membrane</location>
    </subcellularLocation>
    <subcellularLocation>
        <location evidence="2">Mitochondrion intermembrane space</location>
    </subcellularLocation>
</comment>
<comment type="caution">
    <text evidence="10">The sequence shown here is derived from an EMBL/GenBank/DDBJ whole genome shotgun (WGS) entry which is preliminary data.</text>
</comment>
<feature type="domain" description="EF-hand" evidence="9">
    <location>
        <begin position="88"/>
        <end position="123"/>
    </location>
</feature>
<keyword evidence="7" id="KW-0496">Mitochondrion</keyword>
<dbReference type="GO" id="GO:0005758">
    <property type="term" value="C:mitochondrial intermembrane space"/>
    <property type="evidence" value="ECO:0007669"/>
    <property type="project" value="UniProtKB-SubCell"/>
</dbReference>
<dbReference type="Proteomes" id="UP001608902">
    <property type="component" value="Unassembled WGS sequence"/>
</dbReference>
<evidence type="ECO:0000256" key="6">
    <source>
        <dbReference type="ARBA" id="ARBA00022946"/>
    </source>
</evidence>
<dbReference type="Pfam" id="PF13499">
    <property type="entry name" value="EF-hand_7"/>
    <property type="match status" value="1"/>
</dbReference>
<feature type="domain" description="EF-hand" evidence="9">
    <location>
        <begin position="308"/>
        <end position="343"/>
    </location>
</feature>
<evidence type="ECO:0000256" key="1">
    <source>
        <dbReference type="ARBA" id="ARBA00004273"/>
    </source>
</evidence>
<name>A0ABD6EG26_9BILA</name>
<evidence type="ECO:0000256" key="8">
    <source>
        <dbReference type="ARBA" id="ARBA00023136"/>
    </source>
</evidence>
<sequence length="364" mass="42489">MELHFLKFASAEYDDAVYMTPADFLDSLTIKAPKERVYRRVLSEDEVKRMLESTPKFGKGGRRMMRTLDRKGLISFADYIFLLTVLMKSEESFKIAFIVFDRDGNGLIEKDEFLMMRSVVSAFRSTRTHATDDRHCAIGKTSELQNLVKRFRLNLREQEKIVFDKSDEEVKMQDTTILIHLFGRNGEKRLSYNDFCMFCHNITSEVTEVEFHLYSRGTNEISPTDFARLLLRYSSLDPEDFARYIHRIHERTLSDDMGINLEQYRNFSKLLYNIDKFAAAVRLYTHANMNVTEKEFIRAVKVSTDVDIDPHVVKLIFKIFDVDENGSLSYSEFIALMMDHVNRGLKVNNLLNVLAAFLFFIICI</sequence>
<dbReference type="Pfam" id="PF13202">
    <property type="entry name" value="EF-hand_5"/>
    <property type="match status" value="1"/>
</dbReference>
<dbReference type="PANTHER" id="PTHR12294:SF13">
    <property type="entry name" value="MITOCHONDRIAL CALCIUM UPTAKE 3, ISOFORM D"/>
    <property type="match status" value="1"/>
</dbReference>
<dbReference type="EMBL" id="JBGFUD010001478">
    <property type="protein sequence ID" value="MFH4976346.1"/>
    <property type="molecule type" value="Genomic_DNA"/>
</dbReference>
<dbReference type="Gene3D" id="1.10.238.10">
    <property type="entry name" value="EF-hand"/>
    <property type="match status" value="2"/>
</dbReference>
<keyword evidence="11" id="KW-1185">Reference proteome</keyword>
<keyword evidence="8" id="KW-0472">Membrane</keyword>
<dbReference type="SUPFAM" id="SSF47473">
    <property type="entry name" value="EF-hand"/>
    <property type="match status" value="2"/>
</dbReference>
<evidence type="ECO:0000256" key="7">
    <source>
        <dbReference type="ARBA" id="ARBA00023128"/>
    </source>
</evidence>
<dbReference type="InterPro" id="IPR018247">
    <property type="entry name" value="EF_Hand_1_Ca_BS"/>
</dbReference>
<evidence type="ECO:0000256" key="5">
    <source>
        <dbReference type="ARBA" id="ARBA00022837"/>
    </source>
</evidence>
<dbReference type="InterPro" id="IPR039800">
    <property type="entry name" value="MICU1/2/3"/>
</dbReference>
<accession>A0ABD6EG26</accession>
<dbReference type="PANTHER" id="PTHR12294">
    <property type="entry name" value="EF HAND DOMAIN FAMILY A1,A2-RELATED"/>
    <property type="match status" value="1"/>
</dbReference>
<dbReference type="PROSITE" id="PS00018">
    <property type="entry name" value="EF_HAND_1"/>
    <property type="match status" value="2"/>
</dbReference>
<evidence type="ECO:0000259" key="9">
    <source>
        <dbReference type="PROSITE" id="PS50222"/>
    </source>
</evidence>
<evidence type="ECO:0000256" key="4">
    <source>
        <dbReference type="ARBA" id="ARBA00022792"/>
    </source>
</evidence>
<dbReference type="InterPro" id="IPR011992">
    <property type="entry name" value="EF-hand-dom_pair"/>
</dbReference>
<evidence type="ECO:0000313" key="10">
    <source>
        <dbReference type="EMBL" id="MFH4976346.1"/>
    </source>
</evidence>
<dbReference type="GO" id="GO:0036444">
    <property type="term" value="P:calcium import into the mitochondrion"/>
    <property type="evidence" value="ECO:0007669"/>
    <property type="project" value="UniProtKB-ARBA"/>
</dbReference>
<gene>
    <name evidence="10" type="ORF">AB6A40_003055</name>
</gene>
<keyword evidence="5" id="KW-0106">Calcium</keyword>
<dbReference type="AlphaFoldDB" id="A0ABD6EG26"/>